<feature type="compositionally biased region" description="Low complexity" evidence="3">
    <location>
        <begin position="290"/>
        <end position="302"/>
    </location>
</feature>
<feature type="compositionally biased region" description="Polar residues" evidence="3">
    <location>
        <begin position="163"/>
        <end position="179"/>
    </location>
</feature>
<dbReference type="InterPro" id="IPR035892">
    <property type="entry name" value="C2_domain_sf"/>
</dbReference>
<dbReference type="InterPro" id="IPR000008">
    <property type="entry name" value="C2_dom"/>
</dbReference>
<dbReference type="Gene3D" id="2.60.40.150">
    <property type="entry name" value="C2 domain"/>
    <property type="match status" value="1"/>
</dbReference>
<feature type="domain" description="C2" evidence="4">
    <location>
        <begin position="1"/>
        <end position="109"/>
    </location>
</feature>
<feature type="compositionally biased region" description="Low complexity" evidence="3">
    <location>
        <begin position="501"/>
        <end position="511"/>
    </location>
</feature>
<keyword evidence="6" id="KW-1185">Reference proteome</keyword>
<dbReference type="PANTHER" id="PTHR46502:SF2">
    <property type="entry name" value="16 KDA PHLOEM PROTEIN 2"/>
    <property type="match status" value="1"/>
</dbReference>
<dbReference type="Pfam" id="PF00168">
    <property type="entry name" value="C2"/>
    <property type="match status" value="1"/>
</dbReference>
<dbReference type="PANTHER" id="PTHR46502">
    <property type="entry name" value="C2 DOMAIN-CONTAINING"/>
    <property type="match status" value="1"/>
</dbReference>
<dbReference type="Proteomes" id="UP001163828">
    <property type="component" value="Unassembled WGS sequence"/>
</dbReference>
<feature type="compositionally biased region" description="Polar residues" evidence="3">
    <location>
        <begin position="254"/>
        <end position="263"/>
    </location>
</feature>
<comment type="caution">
    <text evidence="5">The sequence shown here is derived from an EMBL/GenBank/DDBJ whole genome shotgun (WGS) entry which is preliminary data.</text>
</comment>
<feature type="compositionally biased region" description="Basic and acidic residues" evidence="3">
    <location>
        <begin position="637"/>
        <end position="646"/>
    </location>
</feature>
<keyword evidence="1" id="KW-0479">Metal-binding</keyword>
<name>A0ABQ8Q4Y0_9AGAR</name>
<feature type="compositionally biased region" description="Polar residues" evidence="3">
    <location>
        <begin position="538"/>
        <end position="547"/>
    </location>
</feature>
<feature type="compositionally biased region" description="Basic and acidic residues" evidence="3">
    <location>
        <begin position="574"/>
        <end position="623"/>
    </location>
</feature>
<feature type="compositionally biased region" description="Low complexity" evidence="3">
    <location>
        <begin position="353"/>
        <end position="383"/>
    </location>
</feature>
<reference evidence="5" key="1">
    <citation type="submission" date="2022-08" db="EMBL/GenBank/DDBJ databases">
        <authorList>
            <consortium name="DOE Joint Genome Institute"/>
            <person name="Min B."/>
            <person name="Riley R."/>
            <person name="Sierra-Patev S."/>
            <person name="Naranjo-Ortiz M."/>
            <person name="Looney B."/>
            <person name="Konkel Z."/>
            <person name="Slot J.C."/>
            <person name="Sakamoto Y."/>
            <person name="Steenwyk J.L."/>
            <person name="Rokas A."/>
            <person name="Carro J."/>
            <person name="Camarero S."/>
            <person name="Ferreira P."/>
            <person name="Molpeceres G."/>
            <person name="Ruiz-Duenas F.J."/>
            <person name="Serrano A."/>
            <person name="Henrissat B."/>
            <person name="Drula E."/>
            <person name="Hughes K.W."/>
            <person name="Mata J.L."/>
            <person name="Ishikawa N.K."/>
            <person name="Vargas-Isla R."/>
            <person name="Ushijima S."/>
            <person name="Smith C.A."/>
            <person name="Ahrendt S."/>
            <person name="Andreopoulos W."/>
            <person name="He G."/>
            <person name="Labutti K."/>
            <person name="Lipzen A."/>
            <person name="Ng V."/>
            <person name="Sandor L."/>
            <person name="Barry K."/>
            <person name="Martinez A.T."/>
            <person name="Xiao Y."/>
            <person name="Gibbons J.G."/>
            <person name="Terashima K."/>
            <person name="Hibbett D.S."/>
            <person name="Grigoriev I.V."/>
        </authorList>
    </citation>
    <scope>NUCLEOTIDE SEQUENCE</scope>
    <source>
        <strain evidence="5">TFB10827</strain>
    </source>
</reference>
<evidence type="ECO:0000256" key="1">
    <source>
        <dbReference type="ARBA" id="ARBA00022723"/>
    </source>
</evidence>
<evidence type="ECO:0000313" key="5">
    <source>
        <dbReference type="EMBL" id="KAJ3993558.1"/>
    </source>
</evidence>
<feature type="region of interest" description="Disordered" evidence="3">
    <location>
        <begin position="133"/>
        <end position="646"/>
    </location>
</feature>
<accession>A0ABQ8Q4Y0</accession>
<feature type="compositionally biased region" description="Polar residues" evidence="3">
    <location>
        <begin position="311"/>
        <end position="350"/>
    </location>
</feature>
<feature type="compositionally biased region" description="Basic and acidic residues" evidence="3">
    <location>
        <begin position="557"/>
        <end position="567"/>
    </location>
</feature>
<dbReference type="SUPFAM" id="SSF49562">
    <property type="entry name" value="C2 domain (Calcium/lipid-binding domain, CaLB)"/>
    <property type="match status" value="1"/>
</dbReference>
<feature type="compositionally biased region" description="Polar residues" evidence="3">
    <location>
        <begin position="448"/>
        <end position="480"/>
    </location>
</feature>
<protein>
    <recommendedName>
        <fullName evidence="4">C2 domain-containing protein</fullName>
    </recommendedName>
</protein>
<feature type="compositionally biased region" description="Low complexity" evidence="3">
    <location>
        <begin position="227"/>
        <end position="253"/>
    </location>
</feature>
<evidence type="ECO:0000256" key="2">
    <source>
        <dbReference type="ARBA" id="ARBA00022837"/>
    </source>
</evidence>
<evidence type="ECO:0000259" key="4">
    <source>
        <dbReference type="PROSITE" id="PS50004"/>
    </source>
</evidence>
<proteinExistence type="predicted"/>
<dbReference type="SMART" id="SM00239">
    <property type="entry name" value="C2"/>
    <property type="match status" value="1"/>
</dbReference>
<gene>
    <name evidence="5" type="ORF">F5050DRAFT_688841</name>
</gene>
<organism evidence="5 6">
    <name type="scientific">Lentinula boryana</name>
    <dbReference type="NCBI Taxonomy" id="40481"/>
    <lineage>
        <taxon>Eukaryota</taxon>
        <taxon>Fungi</taxon>
        <taxon>Dikarya</taxon>
        <taxon>Basidiomycota</taxon>
        <taxon>Agaricomycotina</taxon>
        <taxon>Agaricomycetes</taxon>
        <taxon>Agaricomycetidae</taxon>
        <taxon>Agaricales</taxon>
        <taxon>Marasmiineae</taxon>
        <taxon>Omphalotaceae</taxon>
        <taxon>Lentinula</taxon>
    </lineage>
</organism>
<dbReference type="EMBL" id="MU790757">
    <property type="protein sequence ID" value="KAJ3993558.1"/>
    <property type="molecule type" value="Genomic_DNA"/>
</dbReference>
<evidence type="ECO:0000313" key="6">
    <source>
        <dbReference type="Proteomes" id="UP001163828"/>
    </source>
</evidence>
<feature type="compositionally biased region" description="Polar residues" evidence="3">
    <location>
        <begin position="136"/>
        <end position="149"/>
    </location>
</feature>
<keyword evidence="2" id="KW-0106">Calcium</keyword>
<feature type="compositionally biased region" description="Polar residues" evidence="3">
    <location>
        <begin position="393"/>
        <end position="423"/>
    </location>
</feature>
<dbReference type="PROSITE" id="PS50004">
    <property type="entry name" value="C2"/>
    <property type="match status" value="1"/>
</dbReference>
<evidence type="ECO:0000256" key="3">
    <source>
        <dbReference type="SAM" id="MobiDB-lite"/>
    </source>
</evidence>
<sequence length="694" mass="75960">MSGEEEIGTLIIVVLKAQNLNDKHFFKQDVYAQLSLNGTTKKTKIDYKGGQHPVWDSELRFPIMKNTAKKYRELEVSCYAKEHKDDSLLGEAKVDMTPTLKSGEFDEWVPLQVNAVQRGEIYLEITYYSNGPAPPQSSLLVPPTSNLTRRPSKMSAADRLYRPTSSVNLHASAQQQQGKRTPPKEGSLPMPGSYPPAPVPSTIKPSPNAVPNNLKPGPATVPNTLRPGPVAATAPGTHTTGPTRLSPKQQQQQPLPATSSVSAPQHAPAAVPSILRPGNPQSDPHRSTHRQSSASPPRQSQQGYTGHVLYPTSNPYTSSAPAPSVNYNPNGPLPYTSSTPAPSTNYNSNGAVPLSPSTSAPSGSGPIPYASSNPLPSSNANYNRNGSLPYPSNAPSTQPYTHRQSSNPSILDWNSNTESTGTLSFPVPNFPSAPSVTAGPPTNGYGNGFQSQPYQSGSPPVHQRTASFSHVQQPARTSSGDLPDPYLIARYQTPLPLPPETHASTSSSSSYTHRRTASAEPTTYRPAPPLPAHPSHTPRPTSHNLNIPLSPPPPEPSRSRTPVDETRLQALRQAEQEAARRREQEERDAELARVLDQEEAEREERERVQQKEQQRQRELEKARVPPKSTSPPPYVKLETERKAQEDKDAELARQLDRELNLILRVRPPSALGFLAPSPHTRIHIHFWKFVYRME</sequence>